<feature type="transmembrane region" description="Helical" evidence="2">
    <location>
        <begin position="20"/>
        <end position="41"/>
    </location>
</feature>
<evidence type="ECO:0000313" key="5">
    <source>
        <dbReference type="Proteomes" id="UP001199525"/>
    </source>
</evidence>
<accession>A0ABS8IHJ9</accession>
<keyword evidence="1 4" id="KW-0378">Hydrolase</keyword>
<dbReference type="Proteomes" id="UP001199525">
    <property type="component" value="Unassembled WGS sequence"/>
</dbReference>
<sequence length="328" mass="37043">MTVSEKSNQATNFSGWLRDLLMAISGLPILAAVAYGVVIAYKTYHPIRKKTTRQSGGFKLAGVPVKIPVNRSHVTLDAWFIHTTVSAHTVIIGHEVGSHKGSKLRYADFIYKAGYNVLVFDHRNHGDSSTDRAFWSMSRRFSDDIEAAISFVRSKPELAEGNIALLCFSFSTFPALYSMMRPQSQSSVRAIILDSGPTLSITQLSHRFIDAFKEFMLPSIFSGPILYPLLKTVYAMAINMMLAVKWPPKLSDLPINMLFIANEEDKIVPPDEIRQFTKLHPNSEFWLASHTPHLMAFWRHGEAYRNLIINFLSRYLTEESSQITKIKG</sequence>
<feature type="domain" description="Serine aminopeptidase S33" evidence="3">
    <location>
        <begin position="88"/>
        <end position="210"/>
    </location>
</feature>
<dbReference type="PANTHER" id="PTHR22946">
    <property type="entry name" value="DIENELACTONE HYDROLASE DOMAIN-CONTAINING PROTEIN-RELATED"/>
    <property type="match status" value="1"/>
</dbReference>
<proteinExistence type="predicted"/>
<name>A0ABS8IHJ9_9NOSO</name>
<evidence type="ECO:0000256" key="1">
    <source>
        <dbReference type="ARBA" id="ARBA00022801"/>
    </source>
</evidence>
<dbReference type="GO" id="GO:0016787">
    <property type="term" value="F:hydrolase activity"/>
    <property type="evidence" value="ECO:0007669"/>
    <property type="project" value="UniProtKB-KW"/>
</dbReference>
<keyword evidence="2" id="KW-1133">Transmembrane helix</keyword>
<keyword evidence="2" id="KW-0472">Membrane</keyword>
<dbReference type="Gene3D" id="3.40.50.1820">
    <property type="entry name" value="alpha/beta hydrolase"/>
    <property type="match status" value="1"/>
</dbReference>
<dbReference type="PANTHER" id="PTHR22946:SF9">
    <property type="entry name" value="POLYKETIDE TRANSFERASE AF380"/>
    <property type="match status" value="1"/>
</dbReference>
<comment type="caution">
    <text evidence="4">The sequence shown here is derived from an EMBL/GenBank/DDBJ whole genome shotgun (WGS) entry which is preliminary data.</text>
</comment>
<dbReference type="SUPFAM" id="SSF53474">
    <property type="entry name" value="alpha/beta-Hydrolases"/>
    <property type="match status" value="1"/>
</dbReference>
<evidence type="ECO:0000256" key="2">
    <source>
        <dbReference type="SAM" id="Phobius"/>
    </source>
</evidence>
<protein>
    <submittedName>
        <fullName evidence="4">Alpha/beta hydrolase</fullName>
    </submittedName>
</protein>
<dbReference type="InterPro" id="IPR050261">
    <property type="entry name" value="FrsA_esterase"/>
</dbReference>
<dbReference type="InterPro" id="IPR029058">
    <property type="entry name" value="AB_hydrolase_fold"/>
</dbReference>
<evidence type="ECO:0000259" key="3">
    <source>
        <dbReference type="Pfam" id="PF12146"/>
    </source>
</evidence>
<reference evidence="4 5" key="1">
    <citation type="journal article" date="2021" name="Microorganisms">
        <title>Genome Evolution of Filamentous Cyanobacterium Nostoc Species: From Facultative Symbiosis to Free Living.</title>
        <authorList>
            <person name="Huo D."/>
            <person name="Li H."/>
            <person name="Cai F."/>
            <person name="Guo X."/>
            <person name="Qiao Z."/>
            <person name="Wang W."/>
            <person name="Yu G."/>
            <person name="Li R."/>
        </authorList>
    </citation>
    <scope>NUCLEOTIDE SEQUENCE [LARGE SCALE GENOMIC DNA]</scope>
    <source>
        <strain evidence="4 5">CHAB 5714</strain>
    </source>
</reference>
<dbReference type="InterPro" id="IPR022742">
    <property type="entry name" value="Hydrolase_4"/>
</dbReference>
<evidence type="ECO:0000313" key="4">
    <source>
        <dbReference type="EMBL" id="MCC5603253.1"/>
    </source>
</evidence>
<dbReference type="EMBL" id="JAIVFQ010000072">
    <property type="protein sequence ID" value="MCC5603253.1"/>
    <property type="molecule type" value="Genomic_DNA"/>
</dbReference>
<gene>
    <name evidence="4" type="ORF">LC586_29690</name>
</gene>
<keyword evidence="5" id="KW-1185">Reference proteome</keyword>
<keyword evidence="2" id="KW-0812">Transmembrane</keyword>
<dbReference type="Pfam" id="PF12146">
    <property type="entry name" value="Hydrolase_4"/>
    <property type="match status" value="1"/>
</dbReference>
<organism evidence="4 5">
    <name type="scientific">Nostoc favosum CHAB5714</name>
    <dbReference type="NCBI Taxonomy" id="2780399"/>
    <lineage>
        <taxon>Bacteria</taxon>
        <taxon>Bacillati</taxon>
        <taxon>Cyanobacteriota</taxon>
        <taxon>Cyanophyceae</taxon>
        <taxon>Nostocales</taxon>
        <taxon>Nostocaceae</taxon>
        <taxon>Nostoc</taxon>
        <taxon>Nostoc favosum</taxon>
    </lineage>
</organism>
<dbReference type="RefSeq" id="WP_229488804.1">
    <property type="nucleotide sequence ID" value="NZ_JAIVFQ010000072.1"/>
</dbReference>